<dbReference type="PROSITE" id="PS50048">
    <property type="entry name" value="ZN2_CY6_FUNGAL_2"/>
    <property type="match status" value="1"/>
</dbReference>
<dbReference type="GeneID" id="29000555"/>
<feature type="compositionally biased region" description="Low complexity" evidence="8">
    <location>
        <begin position="834"/>
        <end position="844"/>
    </location>
</feature>
<sequence length="965" mass="108435">MSNSGEGDDVAEKRQRVSRACDLCRRKKIKCDGLAPICSNCQAFNLACSYKDTTKKRGPPKGYIEAIENRLHKLEGLLSEVIQEDDPRSKALLAELNSPLETTTGEQIKSRPVRRKQHSKQYSTNSQDSNQRTPDTSNEHNTRQLQSSPKSTVLSQPYLVSSPTLSSTGLADSPSSPDSINDGTGQLSMDESGQVRYLGKSSGYYLLQKSRTYQNGAFHFSGWGHKSTTSHKTPPLLDPLELPPKDLSKHLIDIYFKYFYPCMPLFHKKLLVPAISPEEQVSPLLLNAIYALASRMSPDERVRSDPASADTAGEIYFERAKCLLDDYYDIPKISTVQALLLLASHQQGVMKPARSWLYSGMAFRMAQDLGLHRNCEHWNISREERERRKRVFWCCFITDRLTSAIYGRSSNFEERDIDVPFPQEDDDEPVTLENSESSRPPVRILDILTQLIKICDILGHVLKNIYYAKARHHGLPQHIDHILLTLNRQLTNWFSSLPPSLQYKPPNTQIGETGPDPPLPVCQMHMVYYTTVILLHRPFIPGPTQTVSPMSLPSYKICISAANTILDIVNIMLVEKHLPYVSNFTVYYVFTAGIIFINLASSSDAESAFDAKVNINKIMRALDEIELTWNNAARSSNIIGELAGLRDINLECGEDGPQPAKTLSLPPPSIAVPNSPEISMYDHRRRQSRSFEDNNNNKIERNGFTENQWPNQLPNSQMPSQKMPEHLLASHGLNYMPFDSEYKYPFMVSPTTSSGAKGNVPTRSISLHDSNQYSTHANNSFMDAQTTDPFAAPGTVLGPTQRQFDPLGTAFWGVPSSLDTEEWNNYLGAQSVPNQNYNEHNNNNSGPSTNQQLVVLQDQPLISSHEFSPTQSISLPQQDNGNHQRQHQHQHQDSSKNQTHNDRGADMFSGMSMSMMPDSPSRSVLLGYMGNNRIGPSGPNNDNTLLKQPYSSRMNEPEPAELMYW</sequence>
<proteinExistence type="predicted"/>
<dbReference type="SMART" id="SM00906">
    <property type="entry name" value="Fungal_trans"/>
    <property type="match status" value="1"/>
</dbReference>
<dbReference type="InterPro" id="IPR001138">
    <property type="entry name" value="Zn2Cys6_DnaBD"/>
</dbReference>
<feature type="region of interest" description="Disordered" evidence="8">
    <location>
        <begin position="417"/>
        <end position="437"/>
    </location>
</feature>
<dbReference type="PANTHER" id="PTHR31313">
    <property type="entry name" value="TY1 ENHANCER ACTIVATOR"/>
    <property type="match status" value="1"/>
</dbReference>
<dbReference type="InterPro" id="IPR036864">
    <property type="entry name" value="Zn2-C6_fun-type_DNA-bd_sf"/>
</dbReference>
<evidence type="ECO:0000256" key="8">
    <source>
        <dbReference type="SAM" id="MobiDB-lite"/>
    </source>
</evidence>
<dbReference type="CDD" id="cd12148">
    <property type="entry name" value="fungal_TF_MHR"/>
    <property type="match status" value="1"/>
</dbReference>
<keyword evidence="7" id="KW-0539">Nucleus</keyword>
<evidence type="ECO:0000256" key="4">
    <source>
        <dbReference type="ARBA" id="ARBA00023015"/>
    </source>
</evidence>
<accession>A0A162TDP6</accession>
<dbReference type="GO" id="GO:0000981">
    <property type="term" value="F:DNA-binding transcription factor activity, RNA polymerase II-specific"/>
    <property type="evidence" value="ECO:0007669"/>
    <property type="project" value="InterPro"/>
</dbReference>
<feature type="compositionally biased region" description="Basic and acidic residues" evidence="8">
    <location>
        <begin position="890"/>
        <end position="905"/>
    </location>
</feature>
<feature type="region of interest" description="Disordered" evidence="8">
    <location>
        <begin position="866"/>
        <end position="912"/>
    </location>
</feature>
<feature type="compositionally biased region" description="Polar residues" evidence="8">
    <location>
        <begin position="866"/>
        <end position="876"/>
    </location>
</feature>
<dbReference type="SMART" id="SM00066">
    <property type="entry name" value="GAL4"/>
    <property type="match status" value="1"/>
</dbReference>
<evidence type="ECO:0000256" key="1">
    <source>
        <dbReference type="ARBA" id="ARBA00004123"/>
    </source>
</evidence>
<dbReference type="InParanoid" id="A0A162TDP6"/>
<dbReference type="VEuPathDB" id="FungiDB:PHYBLDRAFT_189350"/>
<feature type="compositionally biased region" description="Polar residues" evidence="8">
    <location>
        <begin position="120"/>
        <end position="136"/>
    </location>
</feature>
<dbReference type="Gene3D" id="4.10.240.10">
    <property type="entry name" value="Zn(2)-C6 fungal-type DNA-binding domain"/>
    <property type="match status" value="1"/>
</dbReference>
<dbReference type="RefSeq" id="XP_018284343.1">
    <property type="nucleotide sequence ID" value="XM_018439649.1"/>
</dbReference>
<evidence type="ECO:0000256" key="6">
    <source>
        <dbReference type="ARBA" id="ARBA00023163"/>
    </source>
</evidence>
<gene>
    <name evidence="10" type="ORF">PHYBLDRAFT_189350</name>
</gene>
<dbReference type="GO" id="GO:0006351">
    <property type="term" value="P:DNA-templated transcription"/>
    <property type="evidence" value="ECO:0007669"/>
    <property type="project" value="InterPro"/>
</dbReference>
<keyword evidence="3" id="KW-0862">Zinc</keyword>
<evidence type="ECO:0000313" key="10">
    <source>
        <dbReference type="EMBL" id="OAD66303.1"/>
    </source>
</evidence>
<dbReference type="AlphaFoldDB" id="A0A162TDP6"/>
<dbReference type="OrthoDB" id="39175at2759"/>
<dbReference type="GO" id="GO:0005634">
    <property type="term" value="C:nucleus"/>
    <property type="evidence" value="ECO:0007669"/>
    <property type="project" value="UniProtKB-SubCell"/>
</dbReference>
<evidence type="ECO:0000259" key="9">
    <source>
        <dbReference type="PROSITE" id="PS50048"/>
    </source>
</evidence>
<feature type="region of interest" description="Disordered" evidence="8">
    <location>
        <begin position="685"/>
        <end position="719"/>
    </location>
</feature>
<organism evidence="10 11">
    <name type="scientific">Phycomyces blakesleeanus (strain ATCC 8743b / DSM 1359 / FGSC 10004 / NBRC 33097 / NRRL 1555)</name>
    <dbReference type="NCBI Taxonomy" id="763407"/>
    <lineage>
        <taxon>Eukaryota</taxon>
        <taxon>Fungi</taxon>
        <taxon>Fungi incertae sedis</taxon>
        <taxon>Mucoromycota</taxon>
        <taxon>Mucoromycotina</taxon>
        <taxon>Mucoromycetes</taxon>
        <taxon>Mucorales</taxon>
        <taxon>Phycomycetaceae</taxon>
        <taxon>Phycomyces</taxon>
    </lineage>
</organism>
<feature type="domain" description="Zn(2)-C6 fungal-type" evidence="9">
    <location>
        <begin position="20"/>
        <end position="50"/>
    </location>
</feature>
<dbReference type="Pfam" id="PF00172">
    <property type="entry name" value="Zn_clus"/>
    <property type="match status" value="1"/>
</dbReference>
<keyword evidence="2" id="KW-0479">Metal-binding</keyword>
<evidence type="ECO:0000256" key="3">
    <source>
        <dbReference type="ARBA" id="ARBA00022833"/>
    </source>
</evidence>
<feature type="compositionally biased region" description="Polar residues" evidence="8">
    <location>
        <begin position="143"/>
        <end position="189"/>
    </location>
</feature>
<dbReference type="PROSITE" id="PS00463">
    <property type="entry name" value="ZN2_CY6_FUNGAL_1"/>
    <property type="match status" value="1"/>
</dbReference>
<evidence type="ECO:0000256" key="5">
    <source>
        <dbReference type="ARBA" id="ARBA00023125"/>
    </source>
</evidence>
<dbReference type="SUPFAM" id="SSF57701">
    <property type="entry name" value="Zn2/Cys6 DNA-binding domain"/>
    <property type="match status" value="1"/>
</dbReference>
<feature type="region of interest" description="Disordered" evidence="8">
    <location>
        <begin position="95"/>
        <end position="189"/>
    </location>
</feature>
<dbReference type="Pfam" id="PF04082">
    <property type="entry name" value="Fungal_trans"/>
    <property type="match status" value="1"/>
</dbReference>
<comment type="subcellular location">
    <subcellularLocation>
        <location evidence="1">Nucleus</location>
    </subcellularLocation>
</comment>
<feature type="region of interest" description="Disordered" evidence="8">
    <location>
        <begin position="831"/>
        <end position="850"/>
    </location>
</feature>
<dbReference type="InterPro" id="IPR051615">
    <property type="entry name" value="Transcr_Regulatory_Elem"/>
</dbReference>
<dbReference type="Proteomes" id="UP000077315">
    <property type="component" value="Unassembled WGS sequence"/>
</dbReference>
<evidence type="ECO:0000256" key="7">
    <source>
        <dbReference type="ARBA" id="ARBA00023242"/>
    </source>
</evidence>
<evidence type="ECO:0000256" key="2">
    <source>
        <dbReference type="ARBA" id="ARBA00022723"/>
    </source>
</evidence>
<dbReference type="GO" id="GO:0008270">
    <property type="term" value="F:zinc ion binding"/>
    <property type="evidence" value="ECO:0007669"/>
    <property type="project" value="InterPro"/>
</dbReference>
<dbReference type="EMBL" id="KV441004">
    <property type="protein sequence ID" value="OAD66303.1"/>
    <property type="molecule type" value="Genomic_DNA"/>
</dbReference>
<feature type="region of interest" description="Disordered" evidence="8">
    <location>
        <begin position="933"/>
        <end position="965"/>
    </location>
</feature>
<name>A0A162TDP6_PHYB8</name>
<dbReference type="STRING" id="763407.A0A162TDP6"/>
<dbReference type="CDD" id="cd00067">
    <property type="entry name" value="GAL4"/>
    <property type="match status" value="1"/>
</dbReference>
<evidence type="ECO:0000313" key="11">
    <source>
        <dbReference type="Proteomes" id="UP000077315"/>
    </source>
</evidence>
<dbReference type="GO" id="GO:0003677">
    <property type="term" value="F:DNA binding"/>
    <property type="evidence" value="ECO:0007669"/>
    <property type="project" value="UniProtKB-KW"/>
</dbReference>
<reference evidence="11" key="1">
    <citation type="submission" date="2015-06" db="EMBL/GenBank/DDBJ databases">
        <title>Expansion of signal transduction pathways in fungi by whole-genome duplication.</title>
        <authorList>
            <consortium name="DOE Joint Genome Institute"/>
            <person name="Corrochano L.M."/>
            <person name="Kuo A."/>
            <person name="Marcet-Houben M."/>
            <person name="Polaino S."/>
            <person name="Salamov A."/>
            <person name="Villalobos J.M."/>
            <person name="Alvarez M.I."/>
            <person name="Avalos J."/>
            <person name="Benito E.P."/>
            <person name="Benoit I."/>
            <person name="Burger G."/>
            <person name="Camino L.P."/>
            <person name="Canovas D."/>
            <person name="Cerda-Olmedo E."/>
            <person name="Cheng J.-F."/>
            <person name="Dominguez A."/>
            <person name="Elias M."/>
            <person name="Eslava A.P."/>
            <person name="Glaser F."/>
            <person name="Grimwood J."/>
            <person name="Gutierrez G."/>
            <person name="Heitman J."/>
            <person name="Henrissat B."/>
            <person name="Iturriaga E.A."/>
            <person name="Lang B.F."/>
            <person name="Lavin J.L."/>
            <person name="Lee S."/>
            <person name="Li W."/>
            <person name="Lindquist E."/>
            <person name="Lopez-Garcia S."/>
            <person name="Luque E.M."/>
            <person name="Marcos A.T."/>
            <person name="Martin J."/>
            <person name="McCluskey K."/>
            <person name="Medina H.R."/>
            <person name="Miralles-Duran A."/>
            <person name="Miyazaki A."/>
            <person name="Munoz-Torres E."/>
            <person name="Oguiza J.A."/>
            <person name="Ohm R."/>
            <person name="Olmedo M."/>
            <person name="Orejas M."/>
            <person name="Ortiz-Castellanos L."/>
            <person name="Pisabarro A.G."/>
            <person name="Rodriguez-Romero J."/>
            <person name="Ruiz-Herrera J."/>
            <person name="Ruiz-Vazquez R."/>
            <person name="Sanz C."/>
            <person name="Schackwitz W."/>
            <person name="Schmutz J."/>
            <person name="Shahriari M."/>
            <person name="Shelest E."/>
            <person name="Silva-Franco F."/>
            <person name="Soanes D."/>
            <person name="Syed K."/>
            <person name="Tagua V.G."/>
            <person name="Talbot N.J."/>
            <person name="Thon M."/>
            <person name="De vries R.P."/>
            <person name="Wiebenga A."/>
            <person name="Yadav J.S."/>
            <person name="Braun E.L."/>
            <person name="Baker S."/>
            <person name="Garre V."/>
            <person name="Horwitz B."/>
            <person name="Torres-Martinez S."/>
            <person name="Idnurm A."/>
            <person name="Herrera-Estrella A."/>
            <person name="Gabaldon T."/>
            <person name="Grigoriev I.V."/>
        </authorList>
    </citation>
    <scope>NUCLEOTIDE SEQUENCE [LARGE SCALE GENOMIC DNA]</scope>
    <source>
        <strain evidence="11">NRRL 1555(-)</strain>
    </source>
</reference>
<keyword evidence="11" id="KW-1185">Reference proteome</keyword>
<keyword evidence="5" id="KW-0238">DNA-binding</keyword>
<feature type="compositionally biased region" description="Polar residues" evidence="8">
    <location>
        <begin position="704"/>
        <end position="719"/>
    </location>
</feature>
<dbReference type="InterPro" id="IPR007219">
    <property type="entry name" value="XnlR_reg_dom"/>
</dbReference>
<feature type="compositionally biased region" description="Polar residues" evidence="8">
    <location>
        <begin position="938"/>
        <end position="954"/>
    </location>
</feature>
<dbReference type="PANTHER" id="PTHR31313:SF78">
    <property type="entry name" value="TRANSCRIPTION FACTOR DOMAIN-CONTAINING PROTEIN"/>
    <property type="match status" value="1"/>
</dbReference>
<protein>
    <submittedName>
        <fullName evidence="10">Zn(2)-C6 fungal-specific transcription factor</fullName>
    </submittedName>
</protein>
<keyword evidence="6" id="KW-0804">Transcription</keyword>
<keyword evidence="4" id="KW-0805">Transcription regulation</keyword>